<protein>
    <submittedName>
        <fullName evidence="9">Uncharacterized protein</fullName>
    </submittedName>
</protein>
<comment type="subcellular location">
    <subcellularLocation>
        <location evidence="1">Cell inner membrane</location>
        <topology evidence="1">Multi-pass membrane protein</topology>
    </subcellularLocation>
</comment>
<proteinExistence type="predicted"/>
<sequence>MEENIVPQVEAWLLWSGLTMGAMLGAIVQRTNFCMANCFTSIRIFGSFLQFKAYMVALLVAMAGAQALHDFAVFNPSQSIYLPQNFPILGFIVGGYLFGTGMVWAGGCATRILVRIGEGHMGALVSIFAFNITAGSTLAGHLAYTNEYFFRKYPITFNSPSSIPALIGINPWIVIGLFALFLAVWFIRSAKDDDFWGIKWPVTGIAIGLLVVAGWYVTGSAQTQIVADEFLAMDSSVVNKFRPTSLTFAKPNADFFSYIATATGSTINFGIATVIGVFLGSFITAQVTRTFHWVVPPDKNSFLGHLIGGSLMGFGAIIALGCNFGQGITGLSLLGLGGLITTVFIVLGSWTSVWIKSRMMRRS</sequence>
<keyword evidence="2" id="KW-0813">Transport</keyword>
<accession>A0A3B1BRB2</accession>
<feature type="transmembrane region" description="Helical" evidence="8">
    <location>
        <begin position="121"/>
        <end position="143"/>
    </location>
</feature>
<dbReference type="Pfam" id="PF04143">
    <property type="entry name" value="Sulf_transp"/>
    <property type="match status" value="1"/>
</dbReference>
<evidence type="ECO:0000256" key="6">
    <source>
        <dbReference type="ARBA" id="ARBA00022989"/>
    </source>
</evidence>
<evidence type="ECO:0000256" key="3">
    <source>
        <dbReference type="ARBA" id="ARBA00022475"/>
    </source>
</evidence>
<evidence type="ECO:0000256" key="7">
    <source>
        <dbReference type="ARBA" id="ARBA00023136"/>
    </source>
</evidence>
<keyword evidence="5 8" id="KW-0812">Transmembrane</keyword>
<keyword evidence="7 8" id="KW-0472">Membrane</keyword>
<evidence type="ECO:0000313" key="9">
    <source>
        <dbReference type="EMBL" id="VAX18472.1"/>
    </source>
</evidence>
<feature type="transmembrane region" description="Helical" evidence="8">
    <location>
        <begin position="49"/>
        <end position="68"/>
    </location>
</feature>
<name>A0A3B1BRB2_9ZZZZ</name>
<feature type="transmembrane region" description="Helical" evidence="8">
    <location>
        <begin position="333"/>
        <end position="355"/>
    </location>
</feature>
<evidence type="ECO:0000256" key="2">
    <source>
        <dbReference type="ARBA" id="ARBA00022448"/>
    </source>
</evidence>
<feature type="transmembrane region" description="Helical" evidence="8">
    <location>
        <begin position="302"/>
        <end position="321"/>
    </location>
</feature>
<feature type="transmembrane region" description="Helical" evidence="8">
    <location>
        <begin position="255"/>
        <end position="282"/>
    </location>
</feature>
<feature type="transmembrane region" description="Helical" evidence="8">
    <location>
        <begin position="198"/>
        <end position="217"/>
    </location>
</feature>
<keyword evidence="4" id="KW-0997">Cell inner membrane</keyword>
<keyword evidence="6 8" id="KW-1133">Transmembrane helix</keyword>
<feature type="transmembrane region" description="Helical" evidence="8">
    <location>
        <begin position="163"/>
        <end position="186"/>
    </location>
</feature>
<gene>
    <name evidence="9" type="ORF">MNBD_NITROSPINAE01-957</name>
</gene>
<feature type="transmembrane region" description="Helical" evidence="8">
    <location>
        <begin position="12"/>
        <end position="28"/>
    </location>
</feature>
<reference evidence="9" key="1">
    <citation type="submission" date="2018-06" db="EMBL/GenBank/DDBJ databases">
        <authorList>
            <person name="Zhirakovskaya E."/>
        </authorList>
    </citation>
    <scope>NUCLEOTIDE SEQUENCE</scope>
</reference>
<dbReference type="InterPro" id="IPR007272">
    <property type="entry name" value="Sulf_transp_TsuA/YedE"/>
</dbReference>
<dbReference type="EMBL" id="UOGC01000071">
    <property type="protein sequence ID" value="VAX18472.1"/>
    <property type="molecule type" value="Genomic_DNA"/>
</dbReference>
<keyword evidence="3" id="KW-1003">Cell membrane</keyword>
<evidence type="ECO:0000256" key="5">
    <source>
        <dbReference type="ARBA" id="ARBA00022692"/>
    </source>
</evidence>
<organism evidence="9">
    <name type="scientific">hydrothermal vent metagenome</name>
    <dbReference type="NCBI Taxonomy" id="652676"/>
    <lineage>
        <taxon>unclassified sequences</taxon>
        <taxon>metagenomes</taxon>
        <taxon>ecological metagenomes</taxon>
    </lineage>
</organism>
<dbReference type="GO" id="GO:0005886">
    <property type="term" value="C:plasma membrane"/>
    <property type="evidence" value="ECO:0007669"/>
    <property type="project" value="UniProtKB-SubCell"/>
</dbReference>
<feature type="transmembrane region" description="Helical" evidence="8">
    <location>
        <begin position="88"/>
        <end position="109"/>
    </location>
</feature>
<dbReference type="PANTHER" id="PTHR30574">
    <property type="entry name" value="INNER MEMBRANE PROTEIN YEDE"/>
    <property type="match status" value="1"/>
</dbReference>
<evidence type="ECO:0000256" key="4">
    <source>
        <dbReference type="ARBA" id="ARBA00022519"/>
    </source>
</evidence>
<dbReference type="AlphaFoldDB" id="A0A3B1BRB2"/>
<evidence type="ECO:0000256" key="1">
    <source>
        <dbReference type="ARBA" id="ARBA00004429"/>
    </source>
</evidence>
<evidence type="ECO:0000256" key="8">
    <source>
        <dbReference type="SAM" id="Phobius"/>
    </source>
</evidence>
<dbReference type="PANTHER" id="PTHR30574:SF1">
    <property type="entry name" value="SULPHUR TRANSPORT DOMAIN-CONTAINING PROTEIN"/>
    <property type="match status" value="1"/>
</dbReference>